<accession>A0A919YMN8</accession>
<dbReference type="CDD" id="cd16148">
    <property type="entry name" value="sulfatase_like"/>
    <property type="match status" value="1"/>
</dbReference>
<keyword evidence="3" id="KW-1185">Reference proteome</keyword>
<reference evidence="2" key="1">
    <citation type="submission" date="2021-03" db="EMBL/GenBank/DDBJ databases">
        <title>Antimicrobial resistance genes in bacteria isolated from Japanese honey, and their potential for conferring macrolide and lincosamide resistance in the American foulbrood pathogen Paenibacillus larvae.</title>
        <authorList>
            <person name="Okamoto M."/>
            <person name="Kumagai M."/>
            <person name="Kanamori H."/>
            <person name="Takamatsu D."/>
        </authorList>
    </citation>
    <scope>NUCLEOTIDE SEQUENCE</scope>
    <source>
        <strain evidence="2">J40TS1</strain>
    </source>
</reference>
<feature type="domain" description="Sulfatase N-terminal" evidence="1">
    <location>
        <begin position="7"/>
        <end position="341"/>
    </location>
</feature>
<dbReference type="AlphaFoldDB" id="A0A919YMN8"/>
<evidence type="ECO:0000313" key="3">
    <source>
        <dbReference type="Proteomes" id="UP000683139"/>
    </source>
</evidence>
<dbReference type="InterPro" id="IPR000917">
    <property type="entry name" value="Sulfatase_N"/>
</dbReference>
<evidence type="ECO:0000259" key="1">
    <source>
        <dbReference type="Pfam" id="PF00884"/>
    </source>
</evidence>
<sequence>MKILFLDLDALSPAHLGCYGYHRNTSPNIDNIAAEGVRFTNYYTSDAPCAPSRTALMSGKFGIVNGLVGHGGTAGDMKPEGISRELMGKLTRGTALPSYLGLVKNMNTVLISPFAQRHSTFSFYAGFNEIINTGQYGNESAEKVTPIALDWIERNAQKQDWFLYINYWDAHTPYRAPQSFGNPFAEEPLPAWLNEVVLEQHKKLVGSHSSSELKIDFRNKTYTNESDALFPRQPGEIGNMHDLRTMIDGYDCGIAYMDHHLGMLFDALREQGVMDELIVIITADHGENMGQLGIYGEHATADQATCRIPMIIRWPGMQQGLVDEGLHYHLDLLPTLAELLNGPILPDWSGSSYAPVLTSAADCGRDYLVISQCAHVLQRSVRFRGWLYIRTYHDGFHLFDREMLFNVENDPNEQFNVAAERKDLCMEAVYYLQEWHDEQMRASSDDRDPLWTVHKEGGPFHARGYLPAYIERLQQTGREYAVPELIKRHPQEFPVVPSAAHAQLQALLGAKMRGSAAAGEEV</sequence>
<name>A0A919YMN8_9BACL</name>
<dbReference type="Gene3D" id="3.40.720.10">
    <property type="entry name" value="Alkaline Phosphatase, subunit A"/>
    <property type="match status" value="1"/>
</dbReference>
<proteinExistence type="predicted"/>
<dbReference type="Proteomes" id="UP000683139">
    <property type="component" value="Unassembled WGS sequence"/>
</dbReference>
<dbReference type="RefSeq" id="WP_213513064.1">
    <property type="nucleotide sequence ID" value="NZ_BOSE01000001.1"/>
</dbReference>
<dbReference type="EMBL" id="BOSE01000001">
    <property type="protein sequence ID" value="GIP14879.1"/>
    <property type="molecule type" value="Genomic_DNA"/>
</dbReference>
<dbReference type="SUPFAM" id="SSF53649">
    <property type="entry name" value="Alkaline phosphatase-like"/>
    <property type="match status" value="1"/>
</dbReference>
<dbReference type="PANTHER" id="PTHR43751">
    <property type="entry name" value="SULFATASE"/>
    <property type="match status" value="1"/>
</dbReference>
<dbReference type="Pfam" id="PF00884">
    <property type="entry name" value="Sulfatase"/>
    <property type="match status" value="1"/>
</dbReference>
<comment type="caution">
    <text evidence="2">The sequence shown here is derived from an EMBL/GenBank/DDBJ whole genome shotgun (WGS) entry which is preliminary data.</text>
</comment>
<dbReference type="PANTHER" id="PTHR43751:SF3">
    <property type="entry name" value="SULFATASE N-TERMINAL DOMAIN-CONTAINING PROTEIN"/>
    <property type="match status" value="1"/>
</dbReference>
<gene>
    <name evidence="2" type="ORF">J40TS1_05210</name>
</gene>
<protein>
    <submittedName>
        <fullName evidence="2">Sulfatase</fullName>
    </submittedName>
</protein>
<dbReference type="InterPro" id="IPR017850">
    <property type="entry name" value="Alkaline_phosphatase_core_sf"/>
</dbReference>
<dbReference type="InterPro" id="IPR052701">
    <property type="entry name" value="GAG_Ulvan_Degrading_Sulfatases"/>
</dbReference>
<evidence type="ECO:0000313" key="2">
    <source>
        <dbReference type="EMBL" id="GIP14879.1"/>
    </source>
</evidence>
<organism evidence="2 3">
    <name type="scientific">Paenibacillus montaniterrae</name>
    <dbReference type="NCBI Taxonomy" id="429341"/>
    <lineage>
        <taxon>Bacteria</taxon>
        <taxon>Bacillati</taxon>
        <taxon>Bacillota</taxon>
        <taxon>Bacilli</taxon>
        <taxon>Bacillales</taxon>
        <taxon>Paenibacillaceae</taxon>
        <taxon>Paenibacillus</taxon>
    </lineage>
</organism>